<name>A0A2N7WD33_9BURK</name>
<protein>
    <submittedName>
        <fullName evidence="2">Uncharacterized protein</fullName>
    </submittedName>
</protein>
<organism evidence="2 5">
    <name type="scientific">Paraburkholderia rhynchosiae</name>
    <dbReference type="NCBI Taxonomy" id="487049"/>
    <lineage>
        <taxon>Bacteria</taxon>
        <taxon>Pseudomonadati</taxon>
        <taxon>Pseudomonadota</taxon>
        <taxon>Betaproteobacteria</taxon>
        <taxon>Burkholderiales</taxon>
        <taxon>Burkholderiaceae</taxon>
        <taxon>Paraburkholderia</taxon>
    </lineage>
</organism>
<dbReference type="Proteomes" id="UP000494205">
    <property type="component" value="Unassembled WGS sequence"/>
</dbReference>
<dbReference type="Proteomes" id="UP000235659">
    <property type="component" value="Unassembled WGS sequence"/>
</dbReference>
<evidence type="ECO:0000313" key="5">
    <source>
        <dbReference type="Proteomes" id="UP000494205"/>
    </source>
</evidence>
<evidence type="ECO:0000313" key="4">
    <source>
        <dbReference type="Proteomes" id="UP000235659"/>
    </source>
</evidence>
<gene>
    <name evidence="3" type="ORF">C0Z16_25130</name>
    <name evidence="2" type="ORF">LMG27174_07154</name>
</gene>
<dbReference type="AlphaFoldDB" id="A0A2N7WD33"/>
<dbReference type="EMBL" id="PNXY01000021">
    <property type="protein sequence ID" value="PMS27312.1"/>
    <property type="molecule type" value="Genomic_DNA"/>
</dbReference>
<reference evidence="2 5" key="2">
    <citation type="submission" date="2020-04" db="EMBL/GenBank/DDBJ databases">
        <authorList>
            <person name="De Canck E."/>
        </authorList>
    </citation>
    <scope>NUCLEOTIDE SEQUENCE [LARGE SCALE GENOMIC DNA]</scope>
    <source>
        <strain evidence="2 5">LMG 27174</strain>
    </source>
</reference>
<dbReference type="OrthoDB" id="9129368at2"/>
<feature type="transmembrane region" description="Helical" evidence="1">
    <location>
        <begin position="84"/>
        <end position="106"/>
    </location>
</feature>
<proteinExistence type="predicted"/>
<keyword evidence="4" id="KW-1185">Reference proteome</keyword>
<sequence>MKKHIGDPKRTVFVNDGELCEPGPEDIAARTVIFNAYRTEIDKRHLSNAESFDKAILTYANAGLGLSITIFKEALTRTDFTGRLLLQSSWGGFTLSILLVIASFLLSQRALFDQIALAERYLLRFDEKCNRPSGWQRLSDGVTLCAAAAFCLGVIGTVSFALFAARTH</sequence>
<feature type="transmembrane region" description="Helical" evidence="1">
    <location>
        <begin position="141"/>
        <end position="165"/>
    </location>
</feature>
<keyword evidence="1" id="KW-0472">Membrane</keyword>
<keyword evidence="1" id="KW-0812">Transmembrane</keyword>
<keyword evidence="1" id="KW-1133">Transmembrane helix</keyword>
<evidence type="ECO:0000313" key="3">
    <source>
        <dbReference type="EMBL" id="PMS27312.1"/>
    </source>
</evidence>
<evidence type="ECO:0000256" key="1">
    <source>
        <dbReference type="SAM" id="Phobius"/>
    </source>
</evidence>
<dbReference type="RefSeq" id="WP_102634777.1">
    <property type="nucleotide sequence ID" value="NZ_CADIJZ010000069.1"/>
</dbReference>
<accession>A0A2N7WD33</accession>
<dbReference type="EMBL" id="CADIJZ010000069">
    <property type="protein sequence ID" value="CAB3744310.1"/>
    <property type="molecule type" value="Genomic_DNA"/>
</dbReference>
<evidence type="ECO:0000313" key="2">
    <source>
        <dbReference type="EMBL" id="CAB3744310.1"/>
    </source>
</evidence>
<reference evidence="3 4" key="1">
    <citation type="submission" date="2018-01" db="EMBL/GenBank/DDBJ databases">
        <title>Whole genome analyses suggest that Burkholderia sensu lato contains two further novel genera in the rhizoxinica-symbiotica group Mycetohabitans gen. nov., and Trinickia gen. nov.: implications for the evolution of diazotrophy and nodulation in the Burkholderiaceae.</title>
        <authorList>
            <person name="Estrada-de los Santos P."/>
            <person name="Palmer M."/>
            <person name="Chavez-Ramirez B."/>
            <person name="Beukes C."/>
            <person name="Steenkamp E.T."/>
            <person name="Hirsch A.M."/>
            <person name="Manyaka P."/>
            <person name="Maluk M."/>
            <person name="Lafos M."/>
            <person name="Crook M."/>
            <person name="Gross E."/>
            <person name="Simon M.F."/>
            <person name="Bueno dos Reis Junior F."/>
            <person name="Poole P.S."/>
            <person name="Venter S.N."/>
            <person name="James E.K."/>
        </authorList>
    </citation>
    <scope>NUCLEOTIDE SEQUENCE [LARGE SCALE GENOMIC DNA]</scope>
    <source>
        <strain evidence="3 4">WSM 3937</strain>
    </source>
</reference>